<dbReference type="AlphaFoldDB" id="A0AAN6MZ86"/>
<reference evidence="12" key="1">
    <citation type="journal article" date="2023" name="Mol. Phylogenet. Evol.">
        <title>Genome-scale phylogeny and comparative genomics of the fungal order Sordariales.</title>
        <authorList>
            <person name="Hensen N."/>
            <person name="Bonometti L."/>
            <person name="Westerberg I."/>
            <person name="Brannstrom I.O."/>
            <person name="Guillou S."/>
            <person name="Cros-Aarteil S."/>
            <person name="Calhoun S."/>
            <person name="Haridas S."/>
            <person name="Kuo A."/>
            <person name="Mondo S."/>
            <person name="Pangilinan J."/>
            <person name="Riley R."/>
            <person name="LaButti K."/>
            <person name="Andreopoulos B."/>
            <person name="Lipzen A."/>
            <person name="Chen C."/>
            <person name="Yan M."/>
            <person name="Daum C."/>
            <person name="Ng V."/>
            <person name="Clum A."/>
            <person name="Steindorff A."/>
            <person name="Ohm R.A."/>
            <person name="Martin F."/>
            <person name="Silar P."/>
            <person name="Natvig D.O."/>
            <person name="Lalanne C."/>
            <person name="Gautier V."/>
            <person name="Ament-Velasquez S.L."/>
            <person name="Kruys A."/>
            <person name="Hutchinson M.I."/>
            <person name="Powell A.J."/>
            <person name="Barry K."/>
            <person name="Miller A.N."/>
            <person name="Grigoriev I.V."/>
            <person name="Debuchy R."/>
            <person name="Gladieux P."/>
            <person name="Hiltunen Thoren M."/>
            <person name="Johannesson H."/>
        </authorList>
    </citation>
    <scope>NUCLEOTIDE SEQUENCE [LARGE SCALE GENOMIC DNA]</scope>
    <source>
        <strain evidence="12">CBS 340.73</strain>
    </source>
</reference>
<dbReference type="Proteomes" id="UP001303473">
    <property type="component" value="Unassembled WGS sequence"/>
</dbReference>
<gene>
    <name evidence="9" type="primary">MED8</name>
    <name evidence="11" type="ORF">QBC46DRAFT_324227</name>
</gene>
<comment type="subunit">
    <text evidence="9">Component of the Mediator complex.</text>
</comment>
<dbReference type="Gene3D" id="1.20.58.1710">
    <property type="match status" value="1"/>
</dbReference>
<keyword evidence="6 9" id="KW-0804">Transcription</keyword>
<evidence type="ECO:0000256" key="3">
    <source>
        <dbReference type="ARBA" id="ARBA00020637"/>
    </source>
</evidence>
<feature type="compositionally biased region" description="Acidic residues" evidence="10">
    <location>
        <begin position="211"/>
        <end position="261"/>
    </location>
</feature>
<feature type="region of interest" description="Disordered" evidence="10">
    <location>
        <begin position="122"/>
        <end position="162"/>
    </location>
</feature>
<evidence type="ECO:0000256" key="1">
    <source>
        <dbReference type="ARBA" id="ARBA00004123"/>
    </source>
</evidence>
<dbReference type="Gene3D" id="6.10.250.2610">
    <property type="match status" value="1"/>
</dbReference>
<keyword evidence="7 9" id="KW-0539">Nucleus</keyword>
<feature type="compositionally biased region" description="Gly residues" evidence="10">
    <location>
        <begin position="125"/>
        <end position="137"/>
    </location>
</feature>
<accession>A0AAN6MZ86</accession>
<evidence type="ECO:0000256" key="8">
    <source>
        <dbReference type="ARBA" id="ARBA00031261"/>
    </source>
</evidence>
<comment type="caution">
    <text evidence="11">The sequence shown here is derived from an EMBL/GenBank/DDBJ whole genome shotgun (WGS) entry which is preliminary data.</text>
</comment>
<keyword evidence="12" id="KW-1185">Reference proteome</keyword>
<name>A0AAN6MZ86_9PEZI</name>
<comment type="function">
    <text evidence="9">Component of the Mediator complex, a coactivator involved in the regulated transcription of nearly all RNA polymerase II-dependent genes. Mediator functions as a bridge to convey information from gene-specific regulatory proteins to the basal RNA polymerase II transcription machinery. Mediator is recruited to promoters by direct interactions with regulatory proteins and serves as a scaffold for the assembly of a functional preinitiation complex with RNA polymerase II and the general transcription factors.</text>
</comment>
<keyword evidence="4 9" id="KW-0805">Transcription regulation</keyword>
<evidence type="ECO:0000256" key="9">
    <source>
        <dbReference type="RuleBase" id="RU364144"/>
    </source>
</evidence>
<evidence type="ECO:0000256" key="2">
    <source>
        <dbReference type="ARBA" id="ARBA00005716"/>
    </source>
</evidence>
<dbReference type="EMBL" id="MU853950">
    <property type="protein sequence ID" value="KAK3934943.1"/>
    <property type="molecule type" value="Genomic_DNA"/>
</dbReference>
<dbReference type="GO" id="GO:0006357">
    <property type="term" value="P:regulation of transcription by RNA polymerase II"/>
    <property type="evidence" value="ECO:0007669"/>
    <property type="project" value="InterPro"/>
</dbReference>
<evidence type="ECO:0000256" key="4">
    <source>
        <dbReference type="ARBA" id="ARBA00023015"/>
    </source>
</evidence>
<evidence type="ECO:0000313" key="12">
    <source>
        <dbReference type="Proteomes" id="UP001303473"/>
    </source>
</evidence>
<sequence length="300" mass="33679">MAALNLAPDELKQLELMRNRFFQLTNSLESLQNTVLGAKPLPSAESLQASAYILQQTLNSLQQLLNENSDLFTRVAVHPSTNFPGRTQEHILLQLLRKKLEPEVEGWVEEGKEHARSAGLDASKLGGGVRAGGGGDRNGYDDDEEDDTYGYEQSGLDEPTDPFNELWADVRDSCYEGIKSYIQNEATDNYTAAERAMGIENVRTGLRRNLEEEEEDDDEEEEEEDEDDEEGDEGDEDDEEDKEDILEGAGGVDEEQEEEELHPEHLLWFMARGDLNLPPQIELEAKRAKAQDAKRAAPAR</sequence>
<dbReference type="Pfam" id="PF10232">
    <property type="entry name" value="Med8"/>
    <property type="match status" value="1"/>
</dbReference>
<keyword evidence="5 9" id="KW-0010">Activator</keyword>
<dbReference type="InterPro" id="IPR019364">
    <property type="entry name" value="Mediatior_Med8_fun/met"/>
</dbReference>
<feature type="region of interest" description="Disordered" evidence="10">
    <location>
        <begin position="204"/>
        <end position="265"/>
    </location>
</feature>
<proteinExistence type="inferred from homology"/>
<protein>
    <recommendedName>
        <fullName evidence="3 9">Mediator of RNA polymerase II transcription subunit 8</fullName>
    </recommendedName>
    <alternativeName>
        <fullName evidence="8 9">Mediator complex subunit 8</fullName>
    </alternativeName>
</protein>
<evidence type="ECO:0000256" key="7">
    <source>
        <dbReference type="ARBA" id="ARBA00023242"/>
    </source>
</evidence>
<evidence type="ECO:0000256" key="6">
    <source>
        <dbReference type="ARBA" id="ARBA00023163"/>
    </source>
</evidence>
<evidence type="ECO:0000256" key="5">
    <source>
        <dbReference type="ARBA" id="ARBA00023159"/>
    </source>
</evidence>
<dbReference type="GO" id="GO:0003712">
    <property type="term" value="F:transcription coregulator activity"/>
    <property type="evidence" value="ECO:0007669"/>
    <property type="project" value="InterPro"/>
</dbReference>
<evidence type="ECO:0000256" key="10">
    <source>
        <dbReference type="SAM" id="MobiDB-lite"/>
    </source>
</evidence>
<dbReference type="GO" id="GO:0070847">
    <property type="term" value="C:core mediator complex"/>
    <property type="evidence" value="ECO:0007669"/>
    <property type="project" value="TreeGrafter"/>
</dbReference>
<dbReference type="PANTHER" id="PTHR13074">
    <property type="entry name" value="MEDIATOR OF RNA POLYMERASE II TRANSCRIPTION SUBUNIT 8"/>
    <property type="match status" value="1"/>
</dbReference>
<comment type="subcellular location">
    <subcellularLocation>
        <location evidence="1 9">Nucleus</location>
    </subcellularLocation>
</comment>
<comment type="similarity">
    <text evidence="2 9">Belongs to the Mediator complex subunit 8 family.</text>
</comment>
<evidence type="ECO:0000313" key="11">
    <source>
        <dbReference type="EMBL" id="KAK3934943.1"/>
    </source>
</evidence>
<organism evidence="11 12">
    <name type="scientific">Diplogelasinospora grovesii</name>
    <dbReference type="NCBI Taxonomy" id="303347"/>
    <lineage>
        <taxon>Eukaryota</taxon>
        <taxon>Fungi</taxon>
        <taxon>Dikarya</taxon>
        <taxon>Ascomycota</taxon>
        <taxon>Pezizomycotina</taxon>
        <taxon>Sordariomycetes</taxon>
        <taxon>Sordariomycetidae</taxon>
        <taxon>Sordariales</taxon>
        <taxon>Diplogelasinosporaceae</taxon>
        <taxon>Diplogelasinospora</taxon>
    </lineage>
</organism>
<dbReference type="PANTHER" id="PTHR13074:SF9">
    <property type="entry name" value="MEDIATOR OF RNA POLYMERASE II TRANSCRIPTION SUBUNIT 8"/>
    <property type="match status" value="1"/>
</dbReference>
<dbReference type="GO" id="GO:0000978">
    <property type="term" value="F:RNA polymerase II cis-regulatory region sequence-specific DNA binding"/>
    <property type="evidence" value="ECO:0007669"/>
    <property type="project" value="TreeGrafter"/>
</dbReference>
<dbReference type="GO" id="GO:0016592">
    <property type="term" value="C:mediator complex"/>
    <property type="evidence" value="ECO:0007669"/>
    <property type="project" value="InterPro"/>
</dbReference>